<dbReference type="RefSeq" id="WP_322466405.1">
    <property type="nucleotide sequence ID" value="NZ_JAXOJX010000028.1"/>
</dbReference>
<evidence type="ECO:0000256" key="3">
    <source>
        <dbReference type="ARBA" id="ARBA00022692"/>
    </source>
</evidence>
<evidence type="ECO:0000256" key="4">
    <source>
        <dbReference type="ARBA" id="ARBA00022989"/>
    </source>
</evidence>
<keyword evidence="3 6" id="KW-0812">Transmembrane</keyword>
<feature type="transmembrane region" description="Helical" evidence="6">
    <location>
        <begin position="182"/>
        <end position="201"/>
    </location>
</feature>
<feature type="transmembrane region" description="Helical" evidence="6">
    <location>
        <begin position="25"/>
        <end position="48"/>
    </location>
</feature>
<comment type="subcellular location">
    <subcellularLocation>
        <location evidence="1">Cell membrane</location>
        <topology evidence="1">Multi-pass membrane protein</topology>
    </subcellularLocation>
</comment>
<dbReference type="InterPro" id="IPR001851">
    <property type="entry name" value="ABC_transp_permease"/>
</dbReference>
<dbReference type="Proteomes" id="UP001293718">
    <property type="component" value="Unassembled WGS sequence"/>
</dbReference>
<protein>
    <submittedName>
        <fullName evidence="7">Branched-chain amino acid ABC transporter permease</fullName>
    </submittedName>
</protein>
<evidence type="ECO:0000256" key="1">
    <source>
        <dbReference type="ARBA" id="ARBA00004651"/>
    </source>
</evidence>
<feature type="transmembrane region" description="Helical" evidence="6">
    <location>
        <begin position="268"/>
        <end position="293"/>
    </location>
</feature>
<dbReference type="CDD" id="cd06581">
    <property type="entry name" value="TM_PBP1_LivM_like"/>
    <property type="match status" value="1"/>
</dbReference>
<sequence>MNTTTLSALPASAQAAAPAPRRSLKAVPVLLGFAVLALLPLGLSGFYVELTMKIMILALFALSLELLVGQTGLVCFGHAGFFGIGAYVAALLTPQAGGASLWWLLPASMGAAGLYALAVGALSLRTKGVYFIMITLAFAQMAYFVAHDTPLGGGSDGIYLYFKPEVKLGDFQLLDLDTGHTYYYFVLGCLAATFALLALLLRSRFGRALAGIKANEQRMRAAGFATYPYKLAAFVLSASLAGLAGFLYALKDGFVNPEILSWHHSGAVLLMIILGGLGHLRGALLGALAFTLLQELYQSEAIFGAFAKHWQLSLGLTIIAFVALLPHGLVGLFNRKEAQ</sequence>
<dbReference type="Pfam" id="PF02653">
    <property type="entry name" value="BPD_transp_2"/>
    <property type="match status" value="1"/>
</dbReference>
<feature type="transmembrane region" description="Helical" evidence="6">
    <location>
        <begin position="129"/>
        <end position="146"/>
    </location>
</feature>
<evidence type="ECO:0000256" key="5">
    <source>
        <dbReference type="ARBA" id="ARBA00023136"/>
    </source>
</evidence>
<accession>A0ABU5IGU2</accession>
<comment type="caution">
    <text evidence="7">The sequence shown here is derived from an EMBL/GenBank/DDBJ whole genome shotgun (WGS) entry which is preliminary data.</text>
</comment>
<evidence type="ECO:0000313" key="7">
    <source>
        <dbReference type="EMBL" id="MDZ5458284.1"/>
    </source>
</evidence>
<gene>
    <name evidence="7" type="ORF">SM757_17045</name>
</gene>
<keyword evidence="4 6" id="KW-1133">Transmembrane helix</keyword>
<feature type="transmembrane region" description="Helical" evidence="6">
    <location>
        <begin position="227"/>
        <end position="248"/>
    </location>
</feature>
<dbReference type="InterPro" id="IPR043428">
    <property type="entry name" value="LivM-like"/>
</dbReference>
<evidence type="ECO:0000256" key="2">
    <source>
        <dbReference type="ARBA" id="ARBA00022475"/>
    </source>
</evidence>
<reference evidence="7 8" key="1">
    <citation type="submission" date="2023-11" db="EMBL/GenBank/DDBJ databases">
        <title>Draft genome of Azohydromonas lata strain H1 (DSM1123), a polyhydroxyalkanoate producer.</title>
        <authorList>
            <person name="Traversa D."/>
            <person name="D'Addabbo P."/>
            <person name="Pazzani C."/>
            <person name="Manzari C."/>
            <person name="Chiara M."/>
            <person name="Scrascia M."/>
        </authorList>
    </citation>
    <scope>NUCLEOTIDE SEQUENCE [LARGE SCALE GENOMIC DNA]</scope>
    <source>
        <strain evidence="7 8">H1</strain>
    </source>
</reference>
<organism evidence="7 8">
    <name type="scientific">Azohydromonas lata</name>
    <dbReference type="NCBI Taxonomy" id="45677"/>
    <lineage>
        <taxon>Bacteria</taxon>
        <taxon>Pseudomonadati</taxon>
        <taxon>Pseudomonadota</taxon>
        <taxon>Betaproteobacteria</taxon>
        <taxon>Burkholderiales</taxon>
        <taxon>Sphaerotilaceae</taxon>
        <taxon>Azohydromonas</taxon>
    </lineage>
</organism>
<keyword evidence="8" id="KW-1185">Reference proteome</keyword>
<proteinExistence type="predicted"/>
<name>A0ABU5IGU2_9BURK</name>
<dbReference type="EMBL" id="JAXOJX010000028">
    <property type="protein sequence ID" value="MDZ5458284.1"/>
    <property type="molecule type" value="Genomic_DNA"/>
</dbReference>
<keyword evidence="5 6" id="KW-0472">Membrane</keyword>
<dbReference type="PANTHER" id="PTHR30482:SF17">
    <property type="entry name" value="ABC TRANSPORTER ATP-BINDING PROTEIN"/>
    <property type="match status" value="1"/>
</dbReference>
<feature type="transmembrane region" description="Helical" evidence="6">
    <location>
        <begin position="55"/>
        <end position="81"/>
    </location>
</feature>
<feature type="transmembrane region" description="Helical" evidence="6">
    <location>
        <begin position="314"/>
        <end position="333"/>
    </location>
</feature>
<evidence type="ECO:0000256" key="6">
    <source>
        <dbReference type="SAM" id="Phobius"/>
    </source>
</evidence>
<dbReference type="PANTHER" id="PTHR30482">
    <property type="entry name" value="HIGH-AFFINITY BRANCHED-CHAIN AMINO ACID TRANSPORT SYSTEM PERMEASE"/>
    <property type="match status" value="1"/>
</dbReference>
<feature type="transmembrane region" description="Helical" evidence="6">
    <location>
        <begin position="101"/>
        <end position="122"/>
    </location>
</feature>
<evidence type="ECO:0000313" key="8">
    <source>
        <dbReference type="Proteomes" id="UP001293718"/>
    </source>
</evidence>
<keyword evidence="2" id="KW-1003">Cell membrane</keyword>